<reference evidence="4 5" key="1">
    <citation type="submission" date="2024-11" db="EMBL/GenBank/DDBJ databases">
        <title>Draft genome sequences of two bacteria associated to sugarcane roots in Colombia.</title>
        <authorList>
            <person name="Pardo-Diaz S."/>
            <person name="Masmela-Mendoza J."/>
            <person name="Delgadillo-Duran P."/>
            <person name="Bautista E.J."/>
            <person name="Rojas-Tapias D.F."/>
        </authorList>
    </citation>
    <scope>NUCLEOTIDE SEQUENCE [LARGE SCALE GENOMIC DNA]</scope>
    <source>
        <strain evidence="4 5">Ap18</strain>
    </source>
</reference>
<feature type="coiled-coil region" evidence="2">
    <location>
        <begin position="162"/>
        <end position="189"/>
    </location>
</feature>
<evidence type="ECO:0000256" key="2">
    <source>
        <dbReference type="SAM" id="Coils"/>
    </source>
</evidence>
<dbReference type="SUPFAM" id="SSF48452">
    <property type="entry name" value="TPR-like"/>
    <property type="match status" value="2"/>
</dbReference>
<keyword evidence="5" id="KW-1185">Reference proteome</keyword>
<dbReference type="Proteomes" id="UP001628281">
    <property type="component" value="Unassembled WGS sequence"/>
</dbReference>
<protein>
    <submittedName>
        <fullName evidence="4">Tetratricopeptide repeat protein</fullName>
    </submittedName>
</protein>
<dbReference type="InterPro" id="IPR011990">
    <property type="entry name" value="TPR-like_helical_dom_sf"/>
</dbReference>
<feature type="transmembrane region" description="Helical" evidence="3">
    <location>
        <begin position="20"/>
        <end position="38"/>
    </location>
</feature>
<gene>
    <name evidence="4" type="ORF">ACJ41P_08455</name>
</gene>
<evidence type="ECO:0000256" key="3">
    <source>
        <dbReference type="SAM" id="Phobius"/>
    </source>
</evidence>
<dbReference type="Pfam" id="PF13431">
    <property type="entry name" value="TPR_17"/>
    <property type="match status" value="1"/>
</dbReference>
<sequence length="482" mass="54033">MLLPRIMNSAIIWTKEHWAVAFGGFGVAIISGLASVLWDYTIPKSTSELASSIKTSIGSTLVHNNNGNYTNIQNFVFKPREDAGEIIEKLIGALTEMSKDERHTVEARRDFSISADRAQYTESDLIKAVDQILKSLQAHPNDKAEAEAAIESLKAGKTEKSIQFLLKEAKRNEARADQANKEASETLKNLGAFHFLKGTNDAIYYYKKSISYSPNDHDSWNGLGRLMLRIGDFNGAESAFNKIIDIGIKNNDKIALIRGHGNIGLVYQKRRNYEKAEISHGIAYTYAQSIGKNDSIAIQKGNLANIYRIRNNLVAAEKYRLEALDIAIKNRYNAGTSYQIEGLAKIYQDRGDYEHSLAYHAKALDIMEAAERRDYESKIHRNMGSIYVIMGNAEEANRHLVAALRLAEDISSKDDIAYANAFLGLLSHKNGETIQATLRLKESLRIFNEMELQADADWVSDALESVRKNDEIEDILLAAMRY</sequence>
<dbReference type="PANTHER" id="PTHR10098">
    <property type="entry name" value="RAPSYN-RELATED"/>
    <property type="match status" value="1"/>
</dbReference>
<accession>A0ABW8V7A1</accession>
<evidence type="ECO:0000313" key="5">
    <source>
        <dbReference type="Proteomes" id="UP001628281"/>
    </source>
</evidence>
<dbReference type="Gene3D" id="1.25.40.10">
    <property type="entry name" value="Tetratricopeptide repeat domain"/>
    <property type="match status" value="3"/>
</dbReference>
<feature type="repeat" description="TPR" evidence="1">
    <location>
        <begin position="217"/>
        <end position="250"/>
    </location>
</feature>
<name>A0ABW8V7A1_9PROT</name>
<keyword evidence="2" id="KW-0175">Coiled coil</keyword>
<keyword evidence="3" id="KW-0472">Membrane</keyword>
<keyword evidence="1" id="KW-0802">TPR repeat</keyword>
<organism evidence="4 5">
    <name type="scientific">Azospirillum argentinense</name>
    <dbReference type="NCBI Taxonomy" id="2970906"/>
    <lineage>
        <taxon>Bacteria</taxon>
        <taxon>Pseudomonadati</taxon>
        <taxon>Pseudomonadota</taxon>
        <taxon>Alphaproteobacteria</taxon>
        <taxon>Rhodospirillales</taxon>
        <taxon>Azospirillaceae</taxon>
        <taxon>Azospirillum</taxon>
    </lineage>
</organism>
<dbReference type="InterPro" id="IPR019734">
    <property type="entry name" value="TPR_rpt"/>
</dbReference>
<proteinExistence type="predicted"/>
<dbReference type="SMART" id="SM00028">
    <property type="entry name" value="TPR"/>
    <property type="match status" value="7"/>
</dbReference>
<feature type="repeat" description="TPR" evidence="1">
    <location>
        <begin position="377"/>
        <end position="410"/>
    </location>
</feature>
<evidence type="ECO:0000313" key="4">
    <source>
        <dbReference type="EMBL" id="MFL7901150.1"/>
    </source>
</evidence>
<comment type="caution">
    <text evidence="4">The sequence shown here is derived from an EMBL/GenBank/DDBJ whole genome shotgun (WGS) entry which is preliminary data.</text>
</comment>
<evidence type="ECO:0000256" key="1">
    <source>
        <dbReference type="PROSITE-ProRule" id="PRU00339"/>
    </source>
</evidence>
<dbReference type="Pfam" id="PF13424">
    <property type="entry name" value="TPR_12"/>
    <property type="match status" value="1"/>
</dbReference>
<keyword evidence="3" id="KW-1133">Transmembrane helix</keyword>
<dbReference type="PROSITE" id="PS50005">
    <property type="entry name" value="TPR"/>
    <property type="match status" value="2"/>
</dbReference>
<dbReference type="RefSeq" id="WP_407823824.1">
    <property type="nucleotide sequence ID" value="NZ_JBJLSN010000008.1"/>
</dbReference>
<keyword evidence="3" id="KW-0812">Transmembrane</keyword>
<dbReference type="EMBL" id="JBJLSN010000008">
    <property type="protein sequence ID" value="MFL7901150.1"/>
    <property type="molecule type" value="Genomic_DNA"/>
</dbReference>